<dbReference type="OrthoDB" id="5383967at2759"/>
<dbReference type="GeneID" id="59288604"/>
<evidence type="ECO:0000313" key="2">
    <source>
        <dbReference type="Proteomes" id="UP000578531"/>
    </source>
</evidence>
<keyword evidence="2" id="KW-1185">Reference proteome</keyword>
<proteinExistence type="predicted"/>
<reference evidence="1 2" key="1">
    <citation type="journal article" date="2020" name="Genomics">
        <title>Complete, high-quality genomes from long-read metagenomic sequencing of two wolf lichen thalli reveals enigmatic genome architecture.</title>
        <authorList>
            <person name="McKenzie S.K."/>
            <person name="Walston R.F."/>
            <person name="Allen J.L."/>
        </authorList>
    </citation>
    <scope>NUCLEOTIDE SEQUENCE [LARGE SCALE GENOMIC DNA]</scope>
    <source>
        <strain evidence="1">WasteWater2</strain>
    </source>
</reference>
<comment type="caution">
    <text evidence="1">The sequence shown here is derived from an EMBL/GenBank/DDBJ whole genome shotgun (WGS) entry which is preliminary data.</text>
</comment>
<dbReference type="AlphaFoldDB" id="A0A8H6FTZ2"/>
<gene>
    <name evidence="1" type="ORF">HO173_006946</name>
</gene>
<sequence>MDFQQAPSREAYFVLDAIANSNNYLEALVTGIDNAQTDSNSITDKWVTQCSYTTVQPASTSRISEILNDRAAGLLILLTIASVAVPGLGELTVAGASVAATTQAIGAGAGAAAGVQSGILPAVANALPSAHEEGAHRKRVLSKGSPKALPPF</sequence>
<name>A0A8H6FTZ2_9LECA</name>
<protein>
    <submittedName>
        <fullName evidence="1">Uncharacterized protein</fullName>
    </submittedName>
</protein>
<evidence type="ECO:0000313" key="1">
    <source>
        <dbReference type="EMBL" id="KAF6234726.1"/>
    </source>
</evidence>
<dbReference type="Proteomes" id="UP000578531">
    <property type="component" value="Unassembled WGS sequence"/>
</dbReference>
<dbReference type="RefSeq" id="XP_037164116.1">
    <property type="nucleotide sequence ID" value="XM_037308852.1"/>
</dbReference>
<dbReference type="EMBL" id="JACCJC010000028">
    <property type="protein sequence ID" value="KAF6234726.1"/>
    <property type="molecule type" value="Genomic_DNA"/>
</dbReference>
<organism evidence="1 2">
    <name type="scientific">Letharia columbiana</name>
    <dbReference type="NCBI Taxonomy" id="112416"/>
    <lineage>
        <taxon>Eukaryota</taxon>
        <taxon>Fungi</taxon>
        <taxon>Dikarya</taxon>
        <taxon>Ascomycota</taxon>
        <taxon>Pezizomycotina</taxon>
        <taxon>Lecanoromycetes</taxon>
        <taxon>OSLEUM clade</taxon>
        <taxon>Lecanoromycetidae</taxon>
        <taxon>Lecanorales</taxon>
        <taxon>Lecanorineae</taxon>
        <taxon>Parmeliaceae</taxon>
        <taxon>Letharia</taxon>
    </lineage>
</organism>
<accession>A0A8H6FTZ2</accession>